<protein>
    <submittedName>
        <fullName evidence="2">Uncharacterized protein</fullName>
    </submittedName>
</protein>
<comment type="caution">
    <text evidence="2">The sequence shown here is derived from an EMBL/GenBank/DDBJ whole genome shotgun (WGS) entry which is preliminary data.</text>
</comment>
<accession>A0A2N5UDH5</accession>
<feature type="compositionally biased region" description="Basic and acidic residues" evidence="1">
    <location>
        <begin position="46"/>
        <end position="57"/>
    </location>
</feature>
<evidence type="ECO:0000313" key="3">
    <source>
        <dbReference type="Proteomes" id="UP000235392"/>
    </source>
</evidence>
<organism evidence="2 3">
    <name type="scientific">Puccinia coronata f. sp. avenae</name>
    <dbReference type="NCBI Taxonomy" id="200324"/>
    <lineage>
        <taxon>Eukaryota</taxon>
        <taxon>Fungi</taxon>
        <taxon>Dikarya</taxon>
        <taxon>Basidiomycota</taxon>
        <taxon>Pucciniomycotina</taxon>
        <taxon>Pucciniomycetes</taxon>
        <taxon>Pucciniales</taxon>
        <taxon>Pucciniaceae</taxon>
        <taxon>Puccinia</taxon>
    </lineage>
</organism>
<gene>
    <name evidence="2" type="ORF">PCASD_15707</name>
</gene>
<sequence length="263" mass="27503">MGDDDPVVVNINQSQQATPGAVGKSAQPKGLTAAGDNTTGSDNDSSGDHSLIHDGCEDKSPTPELCIMLTPAEESQPILNRSPVCKVHRSPACVDQQFMGVPSGSPTRKALSSLGASSRHSPSASAGPTSPSGLASAPRHSPSASAGLTSPSVLASACPVSPSPAAVSAMTPASRPRAPPSARALAMTLDQFLTHARFDIDDQVVQVLISMNQIQHWCYFRHSSVSDLCRRGFPHPIVVQIMDGAKLLELSLAEENISYLYEV</sequence>
<evidence type="ECO:0000313" key="2">
    <source>
        <dbReference type="EMBL" id="PLW35802.1"/>
    </source>
</evidence>
<feature type="compositionally biased region" description="Polar residues" evidence="1">
    <location>
        <begin position="35"/>
        <end position="44"/>
    </location>
</feature>
<feature type="region of interest" description="Disordered" evidence="1">
    <location>
        <begin position="98"/>
        <end position="148"/>
    </location>
</feature>
<dbReference type="Proteomes" id="UP000235392">
    <property type="component" value="Unassembled WGS sequence"/>
</dbReference>
<name>A0A2N5UDH5_9BASI</name>
<reference evidence="2 3" key="1">
    <citation type="submission" date="2017-11" db="EMBL/GenBank/DDBJ databases">
        <title>De novo assembly and phasing of dikaryotic genomes from two isolates of Puccinia coronata f. sp. avenae, the causal agent of oat crown rust.</title>
        <authorList>
            <person name="Miller M.E."/>
            <person name="Zhang Y."/>
            <person name="Omidvar V."/>
            <person name="Sperschneider J."/>
            <person name="Schwessinger B."/>
            <person name="Raley C."/>
            <person name="Palmer J.M."/>
            <person name="Garnica D."/>
            <person name="Upadhyaya N."/>
            <person name="Rathjen J."/>
            <person name="Taylor J.M."/>
            <person name="Park R.F."/>
            <person name="Dodds P.N."/>
            <person name="Hirsch C.D."/>
            <person name="Kianian S.F."/>
            <person name="Figueroa M."/>
        </authorList>
    </citation>
    <scope>NUCLEOTIDE SEQUENCE [LARGE SCALE GENOMIC DNA]</scope>
    <source>
        <strain evidence="2">12SD80</strain>
    </source>
</reference>
<evidence type="ECO:0000256" key="1">
    <source>
        <dbReference type="SAM" id="MobiDB-lite"/>
    </source>
</evidence>
<dbReference type="AlphaFoldDB" id="A0A2N5UDH5"/>
<feature type="region of interest" description="Disordered" evidence="1">
    <location>
        <begin position="1"/>
        <end position="57"/>
    </location>
</feature>
<dbReference type="EMBL" id="PGCI01000171">
    <property type="protein sequence ID" value="PLW35802.1"/>
    <property type="molecule type" value="Genomic_DNA"/>
</dbReference>
<proteinExistence type="predicted"/>
<feature type="compositionally biased region" description="Low complexity" evidence="1">
    <location>
        <begin position="121"/>
        <end position="148"/>
    </location>
</feature>